<dbReference type="PANTHER" id="PTHR20908:SF1">
    <property type="entry name" value="LD15586P"/>
    <property type="match status" value="1"/>
</dbReference>
<evidence type="ECO:0000313" key="2">
    <source>
        <dbReference type="RefSeq" id="XP_018330214.1"/>
    </source>
</evidence>
<name>A0A1W4X2A0_AGRPL</name>
<keyword evidence="2" id="KW-0812">Transmembrane</keyword>
<dbReference type="InParanoid" id="A0A1W4X2A0"/>
<keyword evidence="2" id="KW-0472">Membrane</keyword>
<dbReference type="SUPFAM" id="SSF53474">
    <property type="entry name" value="alpha/beta-Hydrolases"/>
    <property type="match status" value="1"/>
</dbReference>
<dbReference type="Gene3D" id="3.40.50.1820">
    <property type="entry name" value="alpha/beta hydrolase"/>
    <property type="match status" value="1"/>
</dbReference>
<reference evidence="2" key="1">
    <citation type="submission" date="2025-08" db="UniProtKB">
        <authorList>
            <consortium name="RefSeq"/>
        </authorList>
    </citation>
    <scope>IDENTIFICATION</scope>
    <source>
        <tissue evidence="2">Entire body</tissue>
    </source>
</reference>
<dbReference type="InterPro" id="IPR029058">
    <property type="entry name" value="AB_hydrolase_fold"/>
</dbReference>
<dbReference type="Proteomes" id="UP000192223">
    <property type="component" value="Unplaced"/>
</dbReference>
<proteinExistence type="predicted"/>
<dbReference type="KEGG" id="apln:108740406"/>
<protein>
    <submittedName>
        <fullName evidence="2">Transmembrane protein 53</fullName>
    </submittedName>
</protein>
<accession>A0A1W4X2A0</accession>
<dbReference type="Pfam" id="PF05705">
    <property type="entry name" value="DUF829"/>
    <property type="match status" value="1"/>
</dbReference>
<dbReference type="GeneID" id="108740406"/>
<dbReference type="GO" id="GO:0017171">
    <property type="term" value="F:serine hydrolase activity"/>
    <property type="evidence" value="ECO:0007669"/>
    <property type="project" value="TreeGrafter"/>
</dbReference>
<organism evidence="1 2">
    <name type="scientific">Agrilus planipennis</name>
    <name type="common">Emerald ash borer</name>
    <name type="synonym">Agrilus marcopoli</name>
    <dbReference type="NCBI Taxonomy" id="224129"/>
    <lineage>
        <taxon>Eukaryota</taxon>
        <taxon>Metazoa</taxon>
        <taxon>Ecdysozoa</taxon>
        <taxon>Arthropoda</taxon>
        <taxon>Hexapoda</taxon>
        <taxon>Insecta</taxon>
        <taxon>Pterygota</taxon>
        <taxon>Neoptera</taxon>
        <taxon>Endopterygota</taxon>
        <taxon>Coleoptera</taxon>
        <taxon>Polyphaga</taxon>
        <taxon>Elateriformia</taxon>
        <taxon>Buprestoidea</taxon>
        <taxon>Buprestidae</taxon>
        <taxon>Agrilinae</taxon>
        <taxon>Agrilus</taxon>
    </lineage>
</organism>
<dbReference type="RefSeq" id="XP_018330214.1">
    <property type="nucleotide sequence ID" value="XM_018474712.2"/>
</dbReference>
<dbReference type="OrthoDB" id="77878at2759"/>
<dbReference type="InterPro" id="IPR008547">
    <property type="entry name" value="DUF829_TMEM53"/>
</dbReference>
<sequence length="318" mass="36325">MRVLTTMLFILRNGNSSRKLASKLPKYGLMACIVRSQNFSSVEITKSLELISNDNPKDIKISDMKIAKPQERPMVVLLSWLMAKRKHIGKYAKLYLDQNCDVLNVNINPWQLLWPVKGTQVVAADILAFLDKNPSYAPLMLHGFSVGGYLWGEVLVLIAREPERYQHVLDRIIGQVWDSAADVTEIHIGLPIAVFPRNPVMQSALRKYMLYHLKKFHKVATVHYIRSSQMFHTNLVRSPALFLLSKSDPVGAVDSNQRVRDSWENMGTKVYWKCWEKSPHVGHLQNHPIEYKKELATFLNVISFPSSSAVQKKMEAKA</sequence>
<keyword evidence="1" id="KW-1185">Reference proteome</keyword>
<evidence type="ECO:0000313" key="1">
    <source>
        <dbReference type="Proteomes" id="UP000192223"/>
    </source>
</evidence>
<dbReference type="PANTHER" id="PTHR20908">
    <property type="entry name" value="LD15586P"/>
    <property type="match status" value="1"/>
</dbReference>
<gene>
    <name evidence="2" type="primary">LOC108740406</name>
</gene>
<dbReference type="AlphaFoldDB" id="A0A1W4X2A0"/>
<dbReference type="FunCoup" id="A0A1W4X2A0">
    <property type="interactions" value="7"/>
</dbReference>